<dbReference type="PANTHER" id="PTHR46825:SF9">
    <property type="entry name" value="BETA-LACTAMASE-RELATED DOMAIN-CONTAINING PROTEIN"/>
    <property type="match status" value="1"/>
</dbReference>
<dbReference type="Gene3D" id="3.40.710.10">
    <property type="entry name" value="DD-peptidase/beta-lactamase superfamily"/>
    <property type="match status" value="1"/>
</dbReference>
<dbReference type="EMBL" id="BMYU01000002">
    <property type="protein sequence ID" value="GGX35666.1"/>
    <property type="molecule type" value="Genomic_DNA"/>
</dbReference>
<comment type="caution">
    <text evidence="2">The sequence shown here is derived from an EMBL/GenBank/DDBJ whole genome shotgun (WGS) entry which is preliminary data.</text>
</comment>
<dbReference type="SUPFAM" id="SSF56601">
    <property type="entry name" value="beta-lactamase/transpeptidase-like"/>
    <property type="match status" value="1"/>
</dbReference>
<dbReference type="InterPro" id="IPR012338">
    <property type="entry name" value="Beta-lactam/transpept-like"/>
</dbReference>
<dbReference type="InterPro" id="IPR001466">
    <property type="entry name" value="Beta-lactam-related"/>
</dbReference>
<protein>
    <submittedName>
        <fullName evidence="2">Serine hydrolase</fullName>
    </submittedName>
</protein>
<accession>A0ABQ2XVY0</accession>
<keyword evidence="3" id="KW-1185">Reference proteome</keyword>
<evidence type="ECO:0000313" key="3">
    <source>
        <dbReference type="Proteomes" id="UP000653343"/>
    </source>
</evidence>
<dbReference type="GO" id="GO:0016787">
    <property type="term" value="F:hydrolase activity"/>
    <property type="evidence" value="ECO:0007669"/>
    <property type="project" value="UniProtKB-KW"/>
</dbReference>
<name>A0ABQ2XVY0_9BURK</name>
<dbReference type="PANTHER" id="PTHR46825">
    <property type="entry name" value="D-ALANYL-D-ALANINE-CARBOXYPEPTIDASE/ENDOPEPTIDASE AMPH"/>
    <property type="match status" value="1"/>
</dbReference>
<dbReference type="Proteomes" id="UP000653343">
    <property type="component" value="Unassembled WGS sequence"/>
</dbReference>
<feature type="domain" description="Beta-lactamase-related" evidence="1">
    <location>
        <begin position="1"/>
        <end position="311"/>
    </location>
</feature>
<keyword evidence="2" id="KW-0378">Hydrolase</keyword>
<organism evidence="2 3">
    <name type="scientific">Undibacterium squillarum</name>
    <dbReference type="NCBI Taxonomy" id="1131567"/>
    <lineage>
        <taxon>Bacteria</taxon>
        <taxon>Pseudomonadati</taxon>
        <taxon>Pseudomonadota</taxon>
        <taxon>Betaproteobacteria</taxon>
        <taxon>Burkholderiales</taxon>
        <taxon>Oxalobacteraceae</taxon>
        <taxon>Undibacterium</taxon>
    </lineage>
</organism>
<gene>
    <name evidence="2" type="ORF">GCM10010946_11440</name>
</gene>
<proteinExistence type="predicted"/>
<dbReference type="InterPro" id="IPR050491">
    <property type="entry name" value="AmpC-like"/>
</dbReference>
<sequence>MREQRIPGLQIAVIRHQQVVLSENFGMANVENQIPVTSTTLFPINSATKALTGVAIMQLLASGQIDLHAPISRYLSDLPDAWQQIRVHQLLSHTSGLPDIVDDNGDLISKVSEAQAWEMVKKMPVRTKPGLQFAYNQTNYGLLARIIEKQSHLPYNEYVARHQLLPAKMALSTFGDSYDLIPNAATIYATSPRGSQAPNDKQRLSKWIYQISYSLWAGGGLQTNASELARWILALSNGQLISREHLQMMWTPGTLIDGNDGDWGSGWPVLQKAPHRLVAGIGGARAAFFIYPDDALAIIVLTNLAGANPQRFIPAIASFYLKPASETP</sequence>
<evidence type="ECO:0000313" key="2">
    <source>
        <dbReference type="EMBL" id="GGX35666.1"/>
    </source>
</evidence>
<reference evidence="3" key="1">
    <citation type="journal article" date="2019" name="Int. J. Syst. Evol. Microbiol.">
        <title>The Global Catalogue of Microorganisms (GCM) 10K type strain sequencing project: providing services to taxonomists for standard genome sequencing and annotation.</title>
        <authorList>
            <consortium name="The Broad Institute Genomics Platform"/>
            <consortium name="The Broad Institute Genome Sequencing Center for Infectious Disease"/>
            <person name="Wu L."/>
            <person name="Ma J."/>
        </authorList>
    </citation>
    <scope>NUCLEOTIDE SEQUENCE [LARGE SCALE GENOMIC DNA]</scope>
    <source>
        <strain evidence="3">KCTC 23917</strain>
    </source>
</reference>
<evidence type="ECO:0000259" key="1">
    <source>
        <dbReference type="Pfam" id="PF00144"/>
    </source>
</evidence>
<dbReference type="Pfam" id="PF00144">
    <property type="entry name" value="Beta-lactamase"/>
    <property type="match status" value="1"/>
</dbReference>